<proteinExistence type="predicted"/>
<organism evidence="1">
    <name type="scientific">Timema poppense</name>
    <name type="common">Walking stick</name>
    <dbReference type="NCBI Taxonomy" id="170557"/>
    <lineage>
        <taxon>Eukaryota</taxon>
        <taxon>Metazoa</taxon>
        <taxon>Ecdysozoa</taxon>
        <taxon>Arthropoda</taxon>
        <taxon>Hexapoda</taxon>
        <taxon>Insecta</taxon>
        <taxon>Pterygota</taxon>
        <taxon>Neoptera</taxon>
        <taxon>Polyneoptera</taxon>
        <taxon>Phasmatodea</taxon>
        <taxon>Timematodea</taxon>
        <taxon>Timematoidea</taxon>
        <taxon>Timematidae</taxon>
        <taxon>Timema</taxon>
    </lineage>
</organism>
<evidence type="ECO:0008006" key="2">
    <source>
        <dbReference type="Google" id="ProtNLM"/>
    </source>
</evidence>
<dbReference type="InterPro" id="IPR036179">
    <property type="entry name" value="Ig-like_dom_sf"/>
</dbReference>
<sequence>MATPTFKYTHVGTNIIKPVLSYCNTSRGYLGGLEPRSPALLTQQPLDESSLNTLTILSPPMILLLARTNQERSPRPRRVAGSGEKYESVTMDNGYNKYMMLKVRGVSQGDFGSYKCVAKNSLGETDGLIKLDGEYSQLTGAHTSVWPRIHSGRQTDSSNWTVSTRNSPGGSYKCVAKNSLGETDGLIKLDEIPAPSTTSTFTATAVTTPISSRKKDECWCTGEQVACQMSAISESVLPSHESPLFPGQRYRKQWKPRLEGGNRSRDYEVEGWRDSGEVERFRLRRLYATIPGSTSRDTELRPPSEGPLVPTLLFVLPATLRGQLIPLVPTPSAMALLYSHPGDCNVLYGLERGGKGTPIRPIKLGVEKHSAVNRQEQMRTTSIVYGYQGECAFPPLSPGVLPSSFQFNSFNLPVLTIALTTEEQRGGPGAPARTRNTNRFLIIDERVSTVWKDGEVHYLVASHVYPGDQASRRSNTALDEGVGGSGYFHIVVRAGE</sequence>
<protein>
    <recommendedName>
        <fullName evidence="2">Ig-like domain-containing protein</fullName>
    </recommendedName>
</protein>
<dbReference type="SUPFAM" id="SSF48726">
    <property type="entry name" value="Immunoglobulin"/>
    <property type="match status" value="1"/>
</dbReference>
<dbReference type="AlphaFoldDB" id="A0A7R9DNN1"/>
<dbReference type="InterPro" id="IPR013783">
    <property type="entry name" value="Ig-like_fold"/>
</dbReference>
<accession>A0A7R9DNN1</accession>
<reference evidence="1" key="1">
    <citation type="submission" date="2020-11" db="EMBL/GenBank/DDBJ databases">
        <authorList>
            <person name="Tran Van P."/>
        </authorList>
    </citation>
    <scope>NUCLEOTIDE SEQUENCE</scope>
</reference>
<dbReference type="Gene3D" id="2.60.40.10">
    <property type="entry name" value="Immunoglobulins"/>
    <property type="match status" value="1"/>
</dbReference>
<name>A0A7R9DNN1_TIMPO</name>
<dbReference type="EMBL" id="OD015523">
    <property type="protein sequence ID" value="CAD7418002.1"/>
    <property type="molecule type" value="Genomic_DNA"/>
</dbReference>
<gene>
    <name evidence="1" type="ORF">TPSB3V08_LOCUS12160</name>
</gene>
<evidence type="ECO:0000313" key="1">
    <source>
        <dbReference type="EMBL" id="CAD7418002.1"/>
    </source>
</evidence>